<name>A0A9W6KN48_9ACTN</name>
<sequence>MLVEPCRPLLTGSGPAARPATYAEIAATSVAADGTESPERSFYTNLRLTNVEVYSSYSEYWARGGLGVPGTVTFRTEYVPETVEYVYTLNGGAEVVAPAVSDGFGTTVTIVPDRTGLNVLVVRGRTAAGELSYPREFRFLVGTLPLVTSTEFPNGVWSGTVGVEGHFTASGGMEGVTSFDFTFDDAQPVTVPVDAQGRATTAYTPATGGIHRLTVIGHTAAGTATEIYYHDILVNS</sequence>
<comment type="caution">
    <text evidence="1">The sequence shown here is derived from an EMBL/GenBank/DDBJ whole genome shotgun (WGS) entry which is preliminary data.</text>
</comment>
<accession>A0A9W6KN48</accession>
<dbReference type="AlphaFoldDB" id="A0A9W6KN48"/>
<dbReference type="EMBL" id="BSFP01000031">
    <property type="protein sequence ID" value="GLL03245.1"/>
    <property type="molecule type" value="Genomic_DNA"/>
</dbReference>
<reference evidence="1" key="2">
    <citation type="submission" date="2023-01" db="EMBL/GenBank/DDBJ databases">
        <authorList>
            <person name="Sun Q."/>
            <person name="Evtushenko L."/>
        </authorList>
    </citation>
    <scope>NUCLEOTIDE SEQUENCE</scope>
    <source>
        <strain evidence="1">VKM Ac-1321</strain>
    </source>
</reference>
<evidence type="ECO:0000313" key="2">
    <source>
        <dbReference type="Proteomes" id="UP001143480"/>
    </source>
</evidence>
<keyword evidence="2" id="KW-1185">Reference proteome</keyword>
<dbReference type="RefSeq" id="WP_261961248.1">
    <property type="nucleotide sequence ID" value="NZ_BAAAXA010000001.1"/>
</dbReference>
<protein>
    <submittedName>
        <fullName evidence="1">Uncharacterized protein</fullName>
    </submittedName>
</protein>
<gene>
    <name evidence="1" type="ORF">GCM10017581_049890</name>
</gene>
<reference evidence="1" key="1">
    <citation type="journal article" date="2014" name="Int. J. Syst. Evol. Microbiol.">
        <title>Complete genome sequence of Corynebacterium casei LMG S-19264T (=DSM 44701T), isolated from a smear-ripened cheese.</title>
        <authorList>
            <consortium name="US DOE Joint Genome Institute (JGI-PGF)"/>
            <person name="Walter F."/>
            <person name="Albersmeier A."/>
            <person name="Kalinowski J."/>
            <person name="Ruckert C."/>
        </authorList>
    </citation>
    <scope>NUCLEOTIDE SEQUENCE</scope>
    <source>
        <strain evidence="1">VKM Ac-1321</strain>
    </source>
</reference>
<proteinExistence type="predicted"/>
<evidence type="ECO:0000313" key="1">
    <source>
        <dbReference type="EMBL" id="GLL03245.1"/>
    </source>
</evidence>
<dbReference type="Proteomes" id="UP001143480">
    <property type="component" value="Unassembled WGS sequence"/>
</dbReference>
<organism evidence="1 2">
    <name type="scientific">Dactylosporangium matsuzakiense</name>
    <dbReference type="NCBI Taxonomy" id="53360"/>
    <lineage>
        <taxon>Bacteria</taxon>
        <taxon>Bacillati</taxon>
        <taxon>Actinomycetota</taxon>
        <taxon>Actinomycetes</taxon>
        <taxon>Micromonosporales</taxon>
        <taxon>Micromonosporaceae</taxon>
        <taxon>Dactylosporangium</taxon>
    </lineage>
</organism>